<evidence type="ECO:0000313" key="2">
    <source>
        <dbReference type="Proteomes" id="UP000502331"/>
    </source>
</evidence>
<keyword evidence="2" id="KW-1185">Reference proteome</keyword>
<organism evidence="1 2">
    <name type="scientific">Glutamicibacter mishrai</name>
    <dbReference type="NCBI Taxonomy" id="1775880"/>
    <lineage>
        <taxon>Bacteria</taxon>
        <taxon>Bacillati</taxon>
        <taxon>Actinomycetota</taxon>
        <taxon>Actinomycetes</taxon>
        <taxon>Micrococcales</taxon>
        <taxon>Micrococcaceae</taxon>
        <taxon>Glutamicibacter</taxon>
    </lineage>
</organism>
<sequence>MSKLGADHQSLIGSTKTWISETKRLNEERNNIIHSELMQKSSGEILYLNPKLGWVTISHDDLQDYYQRAAKLLNECMDLTEQYVYATGGPKASTVKKGTTYIAAYELSSIVKKTMPSDILPLRSRQ</sequence>
<reference evidence="1 2" key="1">
    <citation type="submission" date="2018-09" db="EMBL/GenBank/DDBJ databases">
        <title>Glutamicibacter mishrai S5-52T (LMG 29155T = KCTC 39846T).</title>
        <authorList>
            <person name="Das S.K."/>
        </authorList>
    </citation>
    <scope>NUCLEOTIDE SEQUENCE [LARGE SCALE GENOMIC DNA]</scope>
    <source>
        <strain evidence="1 2">S5-52</strain>
    </source>
</reference>
<protein>
    <submittedName>
        <fullName evidence="1">Uncharacterized protein</fullName>
    </submittedName>
</protein>
<gene>
    <name evidence="1" type="ORF">D3791_10705</name>
</gene>
<name>A0A6H0SM99_9MICC</name>
<evidence type="ECO:0000313" key="1">
    <source>
        <dbReference type="EMBL" id="QIV87549.1"/>
    </source>
</evidence>
<dbReference type="RefSeq" id="WP_172512193.1">
    <property type="nucleotide sequence ID" value="NZ_CP032549.1"/>
</dbReference>
<accession>A0A6H0SM99</accession>
<proteinExistence type="predicted"/>
<dbReference type="Proteomes" id="UP000502331">
    <property type="component" value="Chromosome"/>
</dbReference>
<dbReference type="EMBL" id="CP032549">
    <property type="protein sequence ID" value="QIV87549.1"/>
    <property type="molecule type" value="Genomic_DNA"/>
</dbReference>
<dbReference type="AlphaFoldDB" id="A0A6H0SM99"/>